<name>A0ABU1HII2_9GAMM</name>
<dbReference type="SUPFAM" id="SSF53448">
    <property type="entry name" value="Nucleotide-diphospho-sugar transferases"/>
    <property type="match status" value="1"/>
</dbReference>
<dbReference type="InterPro" id="IPR029044">
    <property type="entry name" value="Nucleotide-diphossugar_trans"/>
</dbReference>
<keyword evidence="2" id="KW-0808">Transferase</keyword>
<dbReference type="Gene3D" id="3.90.550.10">
    <property type="entry name" value="Spore Coat Polysaccharide Biosynthesis Protein SpsA, Chain A"/>
    <property type="match status" value="1"/>
</dbReference>
<sequence>MSKLRDEDEILSHWQGCPDDPHISICCMAFNHEPFIRDALDGFLSQLTNVPFEILIHDDASSDGTDDIIREYQHRYPSIIKPIFQEVNQYSQGNRPARLNNKRAKGKYIAICEGDDFWIDENKLQQQFDVLEKHDGIDMCVHSGYQINMLDGKKSEIGKYLDQSGLMPVGDIVLKRHGQIPTASTFVRKHITDEIANFRDTHPYLTAGDIYLHFFGAKRGGAFYINKPMSVYRAFVPGSWTQKNRNDYTKRLDNISARVNSYVELDKLTDHKHHAVFSEVNRTWVLRVLKDYRVPYKPKLDFYRQHSHCLSFKDKLAFLPIVSVPGAFALSKAVRKKVPS</sequence>
<dbReference type="EMBL" id="JARWAM010000012">
    <property type="protein sequence ID" value="MDR5906833.1"/>
    <property type="molecule type" value="Genomic_DNA"/>
</dbReference>
<protein>
    <submittedName>
        <fullName evidence="2">Glycosyltransferase</fullName>
        <ecNumber evidence="2">2.4.-.-</ecNumber>
    </submittedName>
</protein>
<reference evidence="2 3" key="1">
    <citation type="submission" date="2023-04" db="EMBL/GenBank/DDBJ databases">
        <title>A long-awaited taxogenomic arrangement of the family Halomonadaceae.</title>
        <authorList>
            <person name="De La Haba R."/>
            <person name="Chuvochina M."/>
            <person name="Wittouck S."/>
            <person name="Arahal D.R."/>
            <person name="Sanchez-Porro C."/>
            <person name="Hugenholtz P."/>
            <person name="Ventosa A."/>
        </authorList>
    </citation>
    <scope>NUCLEOTIDE SEQUENCE [LARGE SCALE GENOMIC DNA]</scope>
    <source>
        <strain evidence="2 3">DSM 26770</strain>
    </source>
</reference>
<dbReference type="GO" id="GO:0016757">
    <property type="term" value="F:glycosyltransferase activity"/>
    <property type="evidence" value="ECO:0007669"/>
    <property type="project" value="UniProtKB-KW"/>
</dbReference>
<keyword evidence="2" id="KW-0328">Glycosyltransferase</keyword>
<keyword evidence="3" id="KW-1185">Reference proteome</keyword>
<evidence type="ECO:0000313" key="2">
    <source>
        <dbReference type="EMBL" id="MDR5906833.1"/>
    </source>
</evidence>
<proteinExistence type="predicted"/>
<dbReference type="Pfam" id="PF00535">
    <property type="entry name" value="Glycos_transf_2"/>
    <property type="match status" value="1"/>
</dbReference>
<gene>
    <name evidence="2" type="ORF">QC821_16255</name>
</gene>
<feature type="domain" description="Glycosyltransferase 2-like" evidence="1">
    <location>
        <begin position="24"/>
        <end position="142"/>
    </location>
</feature>
<evidence type="ECO:0000313" key="3">
    <source>
        <dbReference type="Proteomes" id="UP001251374"/>
    </source>
</evidence>
<comment type="caution">
    <text evidence="2">The sequence shown here is derived from an EMBL/GenBank/DDBJ whole genome shotgun (WGS) entry which is preliminary data.</text>
</comment>
<accession>A0ABU1HII2</accession>
<dbReference type="PANTHER" id="PTHR22916">
    <property type="entry name" value="GLYCOSYLTRANSFERASE"/>
    <property type="match status" value="1"/>
</dbReference>
<evidence type="ECO:0000259" key="1">
    <source>
        <dbReference type="Pfam" id="PF00535"/>
    </source>
</evidence>
<dbReference type="EC" id="2.4.-.-" evidence="2"/>
<dbReference type="InterPro" id="IPR001173">
    <property type="entry name" value="Glyco_trans_2-like"/>
</dbReference>
<dbReference type="PANTHER" id="PTHR22916:SF3">
    <property type="entry name" value="UDP-GLCNAC:BETAGAL BETA-1,3-N-ACETYLGLUCOSAMINYLTRANSFERASE-LIKE PROTEIN 1"/>
    <property type="match status" value="1"/>
</dbReference>
<dbReference type="Proteomes" id="UP001251374">
    <property type="component" value="Unassembled WGS sequence"/>
</dbReference>
<dbReference type="RefSeq" id="WP_309723749.1">
    <property type="nucleotide sequence ID" value="NZ_JARWAM010000012.1"/>
</dbReference>
<organism evidence="2 3">
    <name type="scientific">Franzmannia qiaohouensis</name>
    <dbReference type="NCBI Taxonomy" id="1329370"/>
    <lineage>
        <taxon>Bacteria</taxon>
        <taxon>Pseudomonadati</taxon>
        <taxon>Pseudomonadota</taxon>
        <taxon>Gammaproteobacteria</taxon>
        <taxon>Oceanospirillales</taxon>
        <taxon>Halomonadaceae</taxon>
        <taxon>Franzmannia</taxon>
    </lineage>
</organism>